<dbReference type="STRING" id="194197.BWD09_08300"/>
<proteinExistence type="predicted"/>
<evidence type="ECO:0000313" key="2">
    <source>
        <dbReference type="EMBL" id="OSI15808.1"/>
    </source>
</evidence>
<keyword evidence="1" id="KW-0472">Membrane</keyword>
<name>A0A1X3D7B6_9NEIS</name>
<dbReference type="Proteomes" id="UP000193118">
    <property type="component" value="Unassembled WGS sequence"/>
</dbReference>
<comment type="caution">
    <text evidence="2">The sequence shown here is derived from an EMBL/GenBank/DDBJ whole genome shotgun (WGS) entry which is preliminary data.</text>
</comment>
<evidence type="ECO:0000313" key="3">
    <source>
        <dbReference type="Proteomes" id="UP000193118"/>
    </source>
</evidence>
<feature type="transmembrane region" description="Helical" evidence="1">
    <location>
        <begin position="12"/>
        <end position="31"/>
    </location>
</feature>
<evidence type="ECO:0000256" key="1">
    <source>
        <dbReference type="SAM" id="Phobius"/>
    </source>
</evidence>
<keyword evidence="1" id="KW-0812">Transmembrane</keyword>
<organism evidence="2 3">
    <name type="scientific">Neisseria dentiae</name>
    <dbReference type="NCBI Taxonomy" id="194197"/>
    <lineage>
        <taxon>Bacteria</taxon>
        <taxon>Pseudomonadati</taxon>
        <taxon>Pseudomonadota</taxon>
        <taxon>Betaproteobacteria</taxon>
        <taxon>Neisseriales</taxon>
        <taxon>Neisseriaceae</taxon>
        <taxon>Neisseria</taxon>
    </lineage>
</organism>
<keyword evidence="3" id="KW-1185">Reference proteome</keyword>
<dbReference type="AlphaFoldDB" id="A0A1X3D7B6"/>
<reference evidence="3" key="1">
    <citation type="submission" date="2017-01" db="EMBL/GenBank/DDBJ databases">
        <authorList>
            <person name="Wolfgang W.J."/>
            <person name="Cole J."/>
            <person name="Wroblewski D."/>
            <person name="Mcginnis J."/>
            <person name="Musser K.A."/>
        </authorList>
    </citation>
    <scope>NUCLEOTIDE SEQUENCE [LARGE SCALE GENOMIC DNA]</scope>
    <source>
        <strain evidence="3">DSM 19151</strain>
    </source>
</reference>
<accession>A0A1X3D7B6</accession>
<keyword evidence="1" id="KW-1133">Transmembrane helix</keyword>
<protein>
    <submittedName>
        <fullName evidence="2">Uncharacterized protein</fullName>
    </submittedName>
</protein>
<gene>
    <name evidence="2" type="ORF">BWD09_08300</name>
</gene>
<sequence length="82" mass="8950">MIPLFAVPPAGGRSAIGFQTAYAALIMLFCVPRRRFAANNKAAMLSKNRSKHGGICAVCCVFFAARRRQDPIFTVKTRSCKA</sequence>
<dbReference type="EMBL" id="MTBO01000020">
    <property type="protein sequence ID" value="OSI15808.1"/>
    <property type="molecule type" value="Genomic_DNA"/>
</dbReference>